<evidence type="ECO:0000313" key="1">
    <source>
        <dbReference type="EMBL" id="CCV65782.1"/>
    </source>
</evidence>
<organism evidence="1 2">
    <name type="scientific">Acholeplasma brassicae</name>
    <dbReference type="NCBI Taxonomy" id="61635"/>
    <lineage>
        <taxon>Bacteria</taxon>
        <taxon>Bacillati</taxon>
        <taxon>Mycoplasmatota</taxon>
        <taxon>Mollicutes</taxon>
        <taxon>Acholeplasmatales</taxon>
        <taxon>Acholeplasmataceae</taxon>
        <taxon>Acholeplasma</taxon>
    </lineage>
</organism>
<dbReference type="OrthoDB" id="9810372at2"/>
<dbReference type="SUPFAM" id="SSF52540">
    <property type="entry name" value="P-loop containing nucleoside triphosphate hydrolases"/>
    <property type="match status" value="1"/>
</dbReference>
<dbReference type="AlphaFoldDB" id="U4KN90"/>
<name>U4KN90_9MOLU</name>
<dbReference type="Proteomes" id="UP000032737">
    <property type="component" value="Chromosome"/>
</dbReference>
<dbReference type="Gene3D" id="3.40.50.300">
    <property type="entry name" value="P-loop containing nucleotide triphosphate hydrolases"/>
    <property type="match status" value="1"/>
</dbReference>
<dbReference type="STRING" id="61635.BN85307610"/>
<dbReference type="EMBL" id="FO681348">
    <property type="protein sequence ID" value="CCV65782.1"/>
    <property type="molecule type" value="Genomic_DNA"/>
</dbReference>
<proteinExistence type="predicted"/>
<dbReference type="HOGENOM" id="CLU_117056_0_0_14"/>
<gene>
    <name evidence="1" type="ORF">BN85307610</name>
</gene>
<protein>
    <submittedName>
        <fullName evidence="1">Uncharacterized protein</fullName>
    </submittedName>
</protein>
<reference evidence="1 2" key="1">
    <citation type="journal article" date="2013" name="J. Mol. Microbiol. Biotechnol.">
        <title>Analysis of the Complete Genomes of Acholeplasma brassicae , A. palmae and A. laidlawii and Their Comparison to the Obligate Parasites from ' Candidatus Phytoplasma'.</title>
        <authorList>
            <person name="Kube M."/>
            <person name="Siewert C."/>
            <person name="Migdoll A.M."/>
            <person name="Duduk B."/>
            <person name="Holz S."/>
            <person name="Rabus R."/>
            <person name="Seemuller E."/>
            <person name="Mitrovic J."/>
            <person name="Muller I."/>
            <person name="Buttner C."/>
            <person name="Reinhardt R."/>
        </authorList>
    </citation>
    <scope>NUCLEOTIDE SEQUENCE [LARGE SCALE GENOMIC DNA]</scope>
    <source>
        <strain evidence="2">0502</strain>
    </source>
</reference>
<dbReference type="RefSeq" id="WP_030004645.1">
    <property type="nucleotide sequence ID" value="NC_022549.1"/>
</dbReference>
<accession>U4KN90</accession>
<dbReference type="InterPro" id="IPR027417">
    <property type="entry name" value="P-loop_NTPase"/>
</dbReference>
<evidence type="ECO:0000313" key="2">
    <source>
        <dbReference type="Proteomes" id="UP000032737"/>
    </source>
</evidence>
<dbReference type="KEGG" id="abra:BN85307610"/>
<sequence length="196" mass="23161">MKKLILIKGYLATGKTTFKTQLEERFSIPSFDKDTIKETISDVIGFSNREENKRLSRATMAVMFQILKHFMKTNNDLILESNFHKEEFEEIKRQQVLFGYDVLVLDFYADPSVLYDRFLKRAKQNRHITHLSMDFVDQVGFEDYLSKDDFIIPFNQVIRVDATTFDYQNDPSLLLKIEHFLEKNPDKGILDFIVKQ</sequence>
<dbReference type="Pfam" id="PF13238">
    <property type="entry name" value="AAA_18"/>
    <property type="match status" value="1"/>
</dbReference>
<keyword evidence="2" id="KW-1185">Reference proteome</keyword>